<protein>
    <submittedName>
        <fullName evidence="1">Uncharacterized protein</fullName>
    </submittedName>
</protein>
<dbReference type="AlphaFoldDB" id="A0A8J5VAT7"/>
<organism evidence="1 2">
    <name type="scientific">Zizania palustris</name>
    <name type="common">Northern wild rice</name>
    <dbReference type="NCBI Taxonomy" id="103762"/>
    <lineage>
        <taxon>Eukaryota</taxon>
        <taxon>Viridiplantae</taxon>
        <taxon>Streptophyta</taxon>
        <taxon>Embryophyta</taxon>
        <taxon>Tracheophyta</taxon>
        <taxon>Spermatophyta</taxon>
        <taxon>Magnoliopsida</taxon>
        <taxon>Liliopsida</taxon>
        <taxon>Poales</taxon>
        <taxon>Poaceae</taxon>
        <taxon>BOP clade</taxon>
        <taxon>Oryzoideae</taxon>
        <taxon>Oryzeae</taxon>
        <taxon>Zizaniinae</taxon>
        <taxon>Zizania</taxon>
    </lineage>
</organism>
<dbReference type="EMBL" id="JAAALK010000288">
    <property type="protein sequence ID" value="KAG8053176.1"/>
    <property type="molecule type" value="Genomic_DNA"/>
</dbReference>
<evidence type="ECO:0000313" key="1">
    <source>
        <dbReference type="EMBL" id="KAG8053176.1"/>
    </source>
</evidence>
<reference evidence="1" key="2">
    <citation type="submission" date="2021-02" db="EMBL/GenBank/DDBJ databases">
        <authorList>
            <person name="Kimball J.A."/>
            <person name="Haas M.W."/>
            <person name="Macchietto M."/>
            <person name="Kono T."/>
            <person name="Duquette J."/>
            <person name="Shao M."/>
        </authorList>
    </citation>
    <scope>NUCLEOTIDE SEQUENCE</scope>
    <source>
        <tissue evidence="1">Fresh leaf tissue</tissue>
    </source>
</reference>
<reference evidence="1" key="1">
    <citation type="journal article" date="2021" name="bioRxiv">
        <title>Whole Genome Assembly and Annotation of Northern Wild Rice, Zizania palustris L., Supports a Whole Genome Duplication in the Zizania Genus.</title>
        <authorList>
            <person name="Haas M."/>
            <person name="Kono T."/>
            <person name="Macchietto M."/>
            <person name="Millas R."/>
            <person name="McGilp L."/>
            <person name="Shao M."/>
            <person name="Duquette J."/>
            <person name="Hirsch C.N."/>
            <person name="Kimball J."/>
        </authorList>
    </citation>
    <scope>NUCLEOTIDE SEQUENCE</scope>
    <source>
        <tissue evidence="1">Fresh leaf tissue</tissue>
    </source>
</reference>
<keyword evidence="2" id="KW-1185">Reference proteome</keyword>
<name>A0A8J5VAT7_ZIZPA</name>
<proteinExistence type="predicted"/>
<sequence length="88" mass="8757">MPTATPLLGATPLTAFAAAWDLGAPHDMTPVAARDPLGASPGTMLADVPPAAPSVAGVPCAGSPWCHSQHVTCSHTASSEAVLLQSED</sequence>
<comment type="caution">
    <text evidence="1">The sequence shown here is derived from an EMBL/GenBank/DDBJ whole genome shotgun (WGS) entry which is preliminary data.</text>
</comment>
<evidence type="ECO:0000313" key="2">
    <source>
        <dbReference type="Proteomes" id="UP000729402"/>
    </source>
</evidence>
<dbReference type="Proteomes" id="UP000729402">
    <property type="component" value="Unassembled WGS sequence"/>
</dbReference>
<gene>
    <name evidence="1" type="ORF">GUJ93_ZPchr0001g32032</name>
</gene>
<accession>A0A8J5VAT7</accession>